<evidence type="ECO:0000259" key="1">
    <source>
        <dbReference type="Pfam" id="PF12515"/>
    </source>
</evidence>
<gene>
    <name evidence="2" type="ORF">FSB_LOCUS11192</name>
</gene>
<feature type="domain" description="Calcium-transporting P-type ATPase N-terminal autoinhibitory" evidence="1">
    <location>
        <begin position="61"/>
        <end position="105"/>
    </location>
</feature>
<dbReference type="EMBL" id="OIVN01000636">
    <property type="protein sequence ID" value="SPC83310.1"/>
    <property type="molecule type" value="Genomic_DNA"/>
</dbReference>
<evidence type="ECO:0000313" key="2">
    <source>
        <dbReference type="EMBL" id="SPC83310.1"/>
    </source>
</evidence>
<dbReference type="Gene3D" id="1.20.5.170">
    <property type="match status" value="1"/>
</dbReference>
<name>A0A2N9F8H8_FAGSY</name>
<dbReference type="InterPro" id="IPR024750">
    <property type="entry name" value="Ca_ATPase_N_dom"/>
</dbReference>
<proteinExistence type="predicted"/>
<organism evidence="2">
    <name type="scientific">Fagus sylvatica</name>
    <name type="common">Beechnut</name>
    <dbReference type="NCBI Taxonomy" id="28930"/>
    <lineage>
        <taxon>Eukaryota</taxon>
        <taxon>Viridiplantae</taxon>
        <taxon>Streptophyta</taxon>
        <taxon>Embryophyta</taxon>
        <taxon>Tracheophyta</taxon>
        <taxon>Spermatophyta</taxon>
        <taxon>Magnoliopsida</taxon>
        <taxon>eudicotyledons</taxon>
        <taxon>Gunneridae</taxon>
        <taxon>Pentapetalae</taxon>
        <taxon>rosids</taxon>
        <taxon>fabids</taxon>
        <taxon>Fagales</taxon>
        <taxon>Fagaceae</taxon>
        <taxon>Fagus</taxon>
    </lineage>
</organism>
<accession>A0A2N9F8H8</accession>
<dbReference type="AlphaFoldDB" id="A0A2N9F8H8"/>
<sequence length="183" mass="20807">MKLQPQIAGVDGGKLLNQRLGASNLERNLQKAAVKFIEPNAVLTNPNRRGSHNVKLMQNYLNENFDVKPKHSSEEVLQKWRNLGGVVKNPRRRFRFTANLSKRYEAAAMRRTNQIANPPTTNFKKEFQPQILKTQLYTFPTPNHKSQNPDGFDPFDPATATIRWVLMRLGSVICGVLMRPVGV</sequence>
<dbReference type="Pfam" id="PF12515">
    <property type="entry name" value="CaATP_NAI"/>
    <property type="match status" value="1"/>
</dbReference>
<dbReference type="GO" id="GO:0005516">
    <property type="term" value="F:calmodulin binding"/>
    <property type="evidence" value="ECO:0007669"/>
    <property type="project" value="InterPro"/>
</dbReference>
<protein>
    <recommendedName>
        <fullName evidence="1">Calcium-transporting P-type ATPase N-terminal autoinhibitory domain-containing protein</fullName>
    </recommendedName>
</protein>
<reference evidence="2" key="1">
    <citation type="submission" date="2018-02" db="EMBL/GenBank/DDBJ databases">
        <authorList>
            <person name="Cohen D.B."/>
            <person name="Kent A.D."/>
        </authorList>
    </citation>
    <scope>NUCLEOTIDE SEQUENCE</scope>
</reference>